<gene>
    <name evidence="1" type="ORF">X777_11808</name>
</gene>
<dbReference type="OMA" id="TTKQRNE"/>
<dbReference type="STRING" id="2015173.A0A026W187"/>
<evidence type="ECO:0000313" key="1">
    <source>
        <dbReference type="EMBL" id="EZA49827.1"/>
    </source>
</evidence>
<proteinExistence type="predicted"/>
<organism evidence="1 2">
    <name type="scientific">Ooceraea biroi</name>
    <name type="common">Clonal raider ant</name>
    <name type="synonym">Cerapachys biroi</name>
    <dbReference type="NCBI Taxonomy" id="2015173"/>
    <lineage>
        <taxon>Eukaryota</taxon>
        <taxon>Metazoa</taxon>
        <taxon>Ecdysozoa</taxon>
        <taxon>Arthropoda</taxon>
        <taxon>Hexapoda</taxon>
        <taxon>Insecta</taxon>
        <taxon>Pterygota</taxon>
        <taxon>Neoptera</taxon>
        <taxon>Endopterygota</taxon>
        <taxon>Hymenoptera</taxon>
        <taxon>Apocrita</taxon>
        <taxon>Aculeata</taxon>
        <taxon>Formicoidea</taxon>
        <taxon>Formicidae</taxon>
        <taxon>Dorylinae</taxon>
        <taxon>Ooceraea</taxon>
    </lineage>
</organism>
<dbReference type="Proteomes" id="UP000053097">
    <property type="component" value="Unassembled WGS sequence"/>
</dbReference>
<name>A0A026W187_OOCBI</name>
<dbReference type="AlphaFoldDB" id="A0A026W187"/>
<keyword evidence="2" id="KW-1185">Reference proteome</keyword>
<accession>A0A026W187</accession>
<dbReference type="EMBL" id="KK107495">
    <property type="protein sequence ID" value="EZA49827.1"/>
    <property type="molecule type" value="Genomic_DNA"/>
</dbReference>
<evidence type="ECO:0000313" key="2">
    <source>
        <dbReference type="Proteomes" id="UP000053097"/>
    </source>
</evidence>
<reference evidence="1 2" key="1">
    <citation type="journal article" date="2014" name="Curr. Biol.">
        <title>The genome of the clonal raider ant Cerapachys biroi.</title>
        <authorList>
            <person name="Oxley P.R."/>
            <person name="Ji L."/>
            <person name="Fetter-Pruneda I."/>
            <person name="McKenzie S.K."/>
            <person name="Li C."/>
            <person name="Hu H."/>
            <person name="Zhang G."/>
            <person name="Kronauer D.J."/>
        </authorList>
    </citation>
    <scope>NUCLEOTIDE SEQUENCE [LARGE SCALE GENOMIC DNA]</scope>
</reference>
<sequence>MQKLAERIDGLENVERRASDGVSLAEEDLFAEIAERESRASNIIMFSLDEPEHSDSNDVSDKDLVNDVLHTILPSLEPSYKVRRLGVKKHGQPRPLCVSFSSKQEAILVLRNKGKYTGPAKIYQDQTPKQRKYLMNLRAHLRELQDAGESKTIRYIGGVPKIVNANQPMNSKNV</sequence>
<protein>
    <submittedName>
        <fullName evidence="1">Uncharacterized protein</fullName>
    </submittedName>
</protein>